<feature type="region of interest" description="Disordered" evidence="1">
    <location>
        <begin position="1"/>
        <end position="25"/>
    </location>
</feature>
<proteinExistence type="predicted"/>
<comment type="caution">
    <text evidence="2">The sequence shown here is derived from an EMBL/GenBank/DDBJ whole genome shotgun (WGS) entry which is preliminary data.</text>
</comment>
<dbReference type="Pfam" id="PF26363">
    <property type="entry name" value="Phospholipase-like"/>
    <property type="match status" value="1"/>
</dbReference>
<accession>A0ABT7LH19</accession>
<dbReference type="Gene3D" id="3.40.50.1820">
    <property type="entry name" value="alpha/beta hydrolase"/>
    <property type="match status" value="1"/>
</dbReference>
<dbReference type="InterPro" id="IPR029058">
    <property type="entry name" value="AB_hydrolase_fold"/>
</dbReference>
<feature type="region of interest" description="Disordered" evidence="1">
    <location>
        <begin position="316"/>
        <end position="349"/>
    </location>
</feature>
<protein>
    <recommendedName>
        <fullName evidence="4">Fungal lipase-like domain-containing protein</fullName>
    </recommendedName>
</protein>
<feature type="compositionally biased region" description="Basic and acidic residues" evidence="1">
    <location>
        <begin position="1"/>
        <end position="10"/>
    </location>
</feature>
<sequence length="349" mass="38512">MTLEASRDAYSKPNGLNDVTEKKSEDDEFLVETSRRYGLMALFAETVYRGELQAAARDKQGCQYLDAGWKGDAQYGMPRAAGAAAGWARWIPTGPGEPPCMNHQNGLFYETYVYRDEQGVMQEAVIAFRGTENRDGQAWADWSTNVSAAIGIEPAQYRTAREHLPRLIARLVDPAQGHPHVKIYAVGHSLGGGLAQQAGYLSAHVREVFTFNTTPVTNWTHLRRAGVIEQGYPIIHRVYHGGEGLETPRFIATSATNARFSRHDVGVQFDRRQFAKGHSMKILACNFAQILSKTPTTPGSHHYATDYIHTSVLKAEDAAASQGPQRAARRVCDDDRPGQGHNGEQSKQG</sequence>
<keyword evidence="3" id="KW-1185">Reference proteome</keyword>
<dbReference type="EMBL" id="JASVDS010000001">
    <property type="protein sequence ID" value="MDL5030851.1"/>
    <property type="molecule type" value="Genomic_DNA"/>
</dbReference>
<reference evidence="2 3" key="1">
    <citation type="submission" date="2023-06" db="EMBL/GenBank/DDBJ databases">
        <title>Pelomonas sp. APW6 16S ribosomal RNA gene genome sequencing and assembly.</title>
        <authorList>
            <person name="Woo H."/>
        </authorList>
    </citation>
    <scope>NUCLEOTIDE SEQUENCE [LARGE SCALE GENOMIC DNA]</scope>
    <source>
        <strain evidence="2 3">APW6</strain>
    </source>
</reference>
<evidence type="ECO:0000313" key="2">
    <source>
        <dbReference type="EMBL" id="MDL5030851.1"/>
    </source>
</evidence>
<dbReference type="Proteomes" id="UP001238603">
    <property type="component" value="Unassembled WGS sequence"/>
</dbReference>
<dbReference type="RefSeq" id="WP_285980977.1">
    <property type="nucleotide sequence ID" value="NZ_JASVDS010000001.1"/>
</dbReference>
<evidence type="ECO:0000256" key="1">
    <source>
        <dbReference type="SAM" id="MobiDB-lite"/>
    </source>
</evidence>
<organism evidence="2 3">
    <name type="scientific">Roseateles subflavus</name>
    <dbReference type="NCBI Taxonomy" id="3053353"/>
    <lineage>
        <taxon>Bacteria</taxon>
        <taxon>Pseudomonadati</taxon>
        <taxon>Pseudomonadota</taxon>
        <taxon>Betaproteobacteria</taxon>
        <taxon>Burkholderiales</taxon>
        <taxon>Sphaerotilaceae</taxon>
        <taxon>Roseateles</taxon>
    </lineage>
</organism>
<evidence type="ECO:0000313" key="3">
    <source>
        <dbReference type="Proteomes" id="UP001238603"/>
    </source>
</evidence>
<dbReference type="SUPFAM" id="SSF53474">
    <property type="entry name" value="alpha/beta-Hydrolases"/>
    <property type="match status" value="1"/>
</dbReference>
<evidence type="ECO:0008006" key="4">
    <source>
        <dbReference type="Google" id="ProtNLM"/>
    </source>
</evidence>
<name>A0ABT7LH19_9BURK</name>
<gene>
    <name evidence="2" type="ORF">QRD43_02940</name>
</gene>